<protein>
    <submittedName>
        <fullName evidence="7">DUF86 domain-containing protein</fullName>
    </submittedName>
</protein>
<evidence type="ECO:0000256" key="4">
    <source>
        <dbReference type="ARBA" id="ARBA00022741"/>
    </source>
</evidence>
<dbReference type="Proteomes" id="UP000282926">
    <property type="component" value="Unassembled WGS sequence"/>
</dbReference>
<evidence type="ECO:0000313" key="7">
    <source>
        <dbReference type="EMBL" id="RVU40409.1"/>
    </source>
</evidence>
<keyword evidence="1" id="KW-0597">Phosphoprotein</keyword>
<dbReference type="InterPro" id="IPR037038">
    <property type="entry name" value="HepT-like_sf"/>
</dbReference>
<evidence type="ECO:0000256" key="5">
    <source>
        <dbReference type="ARBA" id="ARBA00022801"/>
    </source>
</evidence>
<name>A0ABY0CMK9_9DELT</name>
<dbReference type="InterPro" id="IPR008201">
    <property type="entry name" value="HepT-like"/>
</dbReference>
<gene>
    <name evidence="7" type="ORF">EA187_20075</name>
</gene>
<evidence type="ECO:0000313" key="8">
    <source>
        <dbReference type="Proteomes" id="UP000282926"/>
    </source>
</evidence>
<proteinExistence type="inferred from homology"/>
<evidence type="ECO:0000256" key="2">
    <source>
        <dbReference type="ARBA" id="ARBA00022649"/>
    </source>
</evidence>
<keyword evidence="2" id="KW-1277">Toxin-antitoxin system</keyword>
<keyword evidence="5" id="KW-0378">Hydrolase</keyword>
<evidence type="ECO:0000256" key="1">
    <source>
        <dbReference type="ARBA" id="ARBA00022553"/>
    </source>
</evidence>
<organism evidence="7 8">
    <name type="scientific">Lujinxingia sediminis</name>
    <dbReference type="NCBI Taxonomy" id="2480984"/>
    <lineage>
        <taxon>Bacteria</taxon>
        <taxon>Deltaproteobacteria</taxon>
        <taxon>Bradymonadales</taxon>
        <taxon>Lujinxingiaceae</taxon>
        <taxon>Lujinxingia</taxon>
    </lineage>
</organism>
<dbReference type="Pfam" id="PF01934">
    <property type="entry name" value="HepT-like"/>
    <property type="match status" value="1"/>
</dbReference>
<accession>A0ABY0CMK9</accession>
<sequence length="112" mass="13343">MSKDHRLYIRHIREEAEYLLHTCTALSYDAFLHDETLKRAVVRSLEIIGEATKKLPRDFRYKHDTIPWAQMAGMRDVLIHDYFGVDYAIVWDVVENRIPELLRELESIDDVR</sequence>
<keyword evidence="4" id="KW-0547">Nucleotide-binding</keyword>
<dbReference type="Gene3D" id="1.20.120.580">
    <property type="entry name" value="bsu32300-like"/>
    <property type="match status" value="1"/>
</dbReference>
<dbReference type="RefSeq" id="WP_127781469.1">
    <property type="nucleotide sequence ID" value="NZ_SADD01000027.1"/>
</dbReference>
<dbReference type="EMBL" id="SADD01000027">
    <property type="protein sequence ID" value="RVU40409.1"/>
    <property type="molecule type" value="Genomic_DNA"/>
</dbReference>
<reference evidence="7 8" key="1">
    <citation type="submission" date="2019-01" db="EMBL/GenBank/DDBJ databases">
        <title>Lujinxingia litoralis gen. nov., sp. nov. and Lujinxingia sediminis gen. nov., sp. nov., new members in the order Bradymonadales, isolated from coastal sediment.</title>
        <authorList>
            <person name="Li C.-M."/>
        </authorList>
    </citation>
    <scope>NUCLEOTIDE SEQUENCE [LARGE SCALE GENOMIC DNA]</scope>
    <source>
        <strain evidence="7 8">SEH01</strain>
    </source>
</reference>
<keyword evidence="3" id="KW-0540">Nuclease</keyword>
<dbReference type="InterPro" id="IPR051813">
    <property type="entry name" value="HepT_RNase_toxin"/>
</dbReference>
<evidence type="ECO:0000256" key="6">
    <source>
        <dbReference type="ARBA" id="ARBA00024207"/>
    </source>
</evidence>
<evidence type="ECO:0000256" key="3">
    <source>
        <dbReference type="ARBA" id="ARBA00022722"/>
    </source>
</evidence>
<dbReference type="PANTHER" id="PTHR34139:SF1">
    <property type="entry name" value="RNASE MJ1380-RELATED"/>
    <property type="match status" value="1"/>
</dbReference>
<keyword evidence="8" id="KW-1185">Reference proteome</keyword>
<dbReference type="PANTHER" id="PTHR34139">
    <property type="entry name" value="UPF0331 PROTEIN MJ0127"/>
    <property type="match status" value="1"/>
</dbReference>
<comment type="similarity">
    <text evidence="6">Belongs to the HepT RNase toxin family.</text>
</comment>
<comment type="caution">
    <text evidence="7">The sequence shown here is derived from an EMBL/GenBank/DDBJ whole genome shotgun (WGS) entry which is preliminary data.</text>
</comment>